<sequence length="254" mass="29160">MMESLFGEKRIHSKKGDYKDADYLRVIGAGLPRTGTSSLKAALELLGFGPCHHMMNIFDDPSRGIQFIRALDGYPVDFHELMKGYGSTVDNPAAEFYKEIHQVYPNSKIILTVRDSGEKWFESVENTIVPTGNDIFYLIAVYPIRFLRLQCLLGRRIHQRWITRYGSYGPQIHDLHNARVISENKKDDLLIFNVKEGWPPLCKFLDVPIPTEIPFPNINDTKLVQRVVRKARVGGLIVWAFIFIIIAILIRIFL</sequence>
<dbReference type="PANTHER" id="PTHR36978:SF4">
    <property type="entry name" value="P-LOOP CONTAINING NUCLEOSIDE TRIPHOSPHATE HYDROLASE PROTEIN"/>
    <property type="match status" value="1"/>
</dbReference>
<keyword evidence="1" id="KW-0472">Membrane</keyword>
<organism evidence="2">
    <name type="scientific">Adineta vaga</name>
    <name type="common">Rotifer</name>
    <name type="synonym">Callidina vaga</name>
    <dbReference type="NCBI Taxonomy" id="104782"/>
    <lineage>
        <taxon>Eukaryota</taxon>
        <taxon>Metazoa</taxon>
        <taxon>Spiralia</taxon>
        <taxon>Gnathifera</taxon>
        <taxon>Rotifera</taxon>
        <taxon>Eurotatoria</taxon>
        <taxon>Bdelloidea</taxon>
        <taxon>Adinetida</taxon>
        <taxon>Adinetidae</taxon>
        <taxon>Adineta</taxon>
    </lineage>
</organism>
<keyword evidence="1" id="KW-0812">Transmembrane</keyword>
<dbReference type="OrthoDB" id="272681at2759"/>
<dbReference type="SUPFAM" id="SSF52540">
    <property type="entry name" value="P-loop containing nucleoside triphosphate hydrolases"/>
    <property type="match status" value="1"/>
</dbReference>
<dbReference type="InterPro" id="IPR027417">
    <property type="entry name" value="P-loop_NTPase"/>
</dbReference>
<evidence type="ECO:0000256" key="1">
    <source>
        <dbReference type="SAM" id="Phobius"/>
    </source>
</evidence>
<dbReference type="InterPro" id="IPR040632">
    <property type="entry name" value="Sulfotransfer_4"/>
</dbReference>
<name>B3G4D9_ADIVA</name>
<dbReference type="PANTHER" id="PTHR36978">
    <property type="entry name" value="P-LOOP CONTAINING NUCLEOTIDE TRIPHOSPHATE HYDROLASE"/>
    <property type="match status" value="1"/>
</dbReference>
<protein>
    <submittedName>
        <fullName evidence="2">TPR repeat containing protein-like protein</fullName>
    </submittedName>
</protein>
<dbReference type="AlphaFoldDB" id="B3G4D9"/>
<evidence type="ECO:0000313" key="2">
    <source>
        <dbReference type="EMBL" id="ACD54687.1"/>
    </source>
</evidence>
<dbReference type="Pfam" id="PF17784">
    <property type="entry name" value="Sulfotransfer_4"/>
    <property type="match status" value="1"/>
</dbReference>
<feature type="transmembrane region" description="Helical" evidence="1">
    <location>
        <begin position="233"/>
        <end position="253"/>
    </location>
</feature>
<proteinExistence type="predicted"/>
<reference evidence="2" key="1">
    <citation type="journal article" date="2008" name="Science">
        <title>Massive horizontal gene transfer in bdelloid rotifers.</title>
        <authorList>
            <person name="Gladyshev E.A."/>
            <person name="Meselson M.S."/>
            <person name="Arkhipova I.R."/>
        </authorList>
    </citation>
    <scope>NUCLEOTIDE SEQUENCE</scope>
</reference>
<keyword evidence="1" id="KW-1133">Transmembrane helix</keyword>
<accession>B3G4D9</accession>
<dbReference type="Gene3D" id="3.40.50.300">
    <property type="entry name" value="P-loop containing nucleotide triphosphate hydrolases"/>
    <property type="match status" value="1"/>
</dbReference>
<dbReference type="EMBL" id="EU643478">
    <property type="protein sequence ID" value="ACD54687.1"/>
    <property type="molecule type" value="Genomic_DNA"/>
</dbReference>